<evidence type="ECO:0000256" key="9">
    <source>
        <dbReference type="ARBA" id="ARBA00023136"/>
    </source>
</evidence>
<proteinExistence type="inferred from homology"/>
<keyword evidence="5" id="KW-1003">Cell membrane</keyword>
<dbReference type="Pfam" id="PF02096">
    <property type="entry name" value="60KD_IMP"/>
    <property type="match status" value="1"/>
</dbReference>
<dbReference type="GO" id="GO:0032977">
    <property type="term" value="F:membrane insertase activity"/>
    <property type="evidence" value="ECO:0007669"/>
    <property type="project" value="InterPro"/>
</dbReference>
<dbReference type="PRINTS" id="PR00701">
    <property type="entry name" value="60KDINNERMP"/>
</dbReference>
<sequence>MEKRAIIFVVLSVAVLMAFQYFFVPQTRKSEQAPPGVSEPYKTPQEQTARPDRPDRIESPLQEPAGAAAPAAPAYKAPAATPPASFDSEQFVTVETDLFRAVLSSRGGTISAFELKEYKTDDGRPVSLLTDRGMYRALSIGSNNDFSLSNQNFQVMGSDLRLKQPGAQGSVSFSLSTDNYTITRTYTFRGGSYVFDLVDRVEGLPGYSIALGTDLGIHDRKDRYAHVGPVVLVDAKRKEYTAGKLKKPKAVTGNLKWIALEDKYFFSALVPKGPMASADLWSYQDVPAISLSGRPGEQSFSVYVGPKRRYELMALDIGLESIVDFGFFSVIAIPIFWLLKELFAITGNYGWAIILLTIIIRVPFLPLVSKSQRSMKKMQMVQPKVLELKAKYKKNPEQMNKEVMALYKKYKVNPIGGCLPLLLQLPVFFALYKVLLAAIELRSAPWIFWIADLSQKDPFYVLPLVMGATMFLQQKMTPTAGDPKHQKIMQLMPVIFTVMFLWFPSGLVLYWLINNLLAITQQYFINKSMATKSIEEV</sequence>
<feature type="domain" description="Membrane insertase YidC N-terminal" evidence="16">
    <location>
        <begin position="92"/>
        <end position="338"/>
    </location>
</feature>
<evidence type="ECO:0000256" key="1">
    <source>
        <dbReference type="ARBA" id="ARBA00004429"/>
    </source>
</evidence>
<accession>A0A0F9L3G9</accession>
<dbReference type="Gene3D" id="2.70.98.90">
    <property type="match status" value="1"/>
</dbReference>
<dbReference type="InterPro" id="IPR028053">
    <property type="entry name" value="Membr_insert_YidC_N"/>
</dbReference>
<evidence type="ECO:0000256" key="5">
    <source>
        <dbReference type="ARBA" id="ARBA00022475"/>
    </source>
</evidence>
<keyword evidence="8 14" id="KW-1133">Transmembrane helix</keyword>
<reference evidence="17" key="1">
    <citation type="journal article" date="2015" name="Nature">
        <title>Complex archaea that bridge the gap between prokaryotes and eukaryotes.</title>
        <authorList>
            <person name="Spang A."/>
            <person name="Saw J.H."/>
            <person name="Jorgensen S.L."/>
            <person name="Zaremba-Niedzwiedzka K."/>
            <person name="Martijn J."/>
            <person name="Lind A.E."/>
            <person name="van Eijk R."/>
            <person name="Schleper C."/>
            <person name="Guy L."/>
            <person name="Ettema T.J."/>
        </authorList>
    </citation>
    <scope>NUCLEOTIDE SEQUENCE</scope>
</reference>
<dbReference type="PANTHER" id="PTHR12428:SF65">
    <property type="entry name" value="CYTOCHROME C OXIDASE ASSEMBLY PROTEIN COX18, MITOCHONDRIAL"/>
    <property type="match status" value="1"/>
</dbReference>
<dbReference type="PANTHER" id="PTHR12428">
    <property type="entry name" value="OXA1"/>
    <property type="match status" value="1"/>
</dbReference>
<evidence type="ECO:0000256" key="13">
    <source>
        <dbReference type="SAM" id="MobiDB-lite"/>
    </source>
</evidence>
<feature type="transmembrane region" description="Helical" evidence="14">
    <location>
        <begin position="488"/>
        <end position="513"/>
    </location>
</feature>
<name>A0A0F9L3G9_9ZZZZ</name>
<dbReference type="InterPro" id="IPR038221">
    <property type="entry name" value="YidC_periplasmic_sf"/>
</dbReference>
<organism evidence="17">
    <name type="scientific">marine sediment metagenome</name>
    <dbReference type="NCBI Taxonomy" id="412755"/>
    <lineage>
        <taxon>unclassified sequences</taxon>
        <taxon>metagenomes</taxon>
        <taxon>ecological metagenomes</taxon>
    </lineage>
</organism>
<dbReference type="Pfam" id="PF14849">
    <property type="entry name" value="YidC_periplas"/>
    <property type="match status" value="1"/>
</dbReference>
<protein>
    <recommendedName>
        <fullName evidence="3">Membrane protein insertase YidC</fullName>
    </recommendedName>
    <alternativeName>
        <fullName evidence="12">Foldase YidC</fullName>
    </alternativeName>
    <alternativeName>
        <fullName evidence="11">Membrane integrase YidC</fullName>
    </alternativeName>
</protein>
<gene>
    <name evidence="17" type="ORF">LCGC14_1626950</name>
</gene>
<evidence type="ECO:0000259" key="15">
    <source>
        <dbReference type="Pfam" id="PF02096"/>
    </source>
</evidence>
<evidence type="ECO:0000256" key="12">
    <source>
        <dbReference type="ARBA" id="ARBA00033342"/>
    </source>
</evidence>
<keyword evidence="10" id="KW-0143">Chaperone</keyword>
<comment type="subcellular location">
    <subcellularLocation>
        <location evidence="1">Cell inner membrane</location>
        <topology evidence="1">Multi-pass membrane protein</topology>
    </subcellularLocation>
</comment>
<dbReference type="CDD" id="cd20070">
    <property type="entry name" value="5TM_YidC_Alb3"/>
    <property type="match status" value="1"/>
</dbReference>
<feature type="transmembrane region" description="Helical" evidence="14">
    <location>
        <begin position="6"/>
        <end position="24"/>
    </location>
</feature>
<keyword evidence="9 14" id="KW-0472">Membrane</keyword>
<evidence type="ECO:0000256" key="14">
    <source>
        <dbReference type="SAM" id="Phobius"/>
    </source>
</evidence>
<dbReference type="CDD" id="cd19961">
    <property type="entry name" value="EcYidC-like_peri"/>
    <property type="match status" value="1"/>
</dbReference>
<dbReference type="InterPro" id="IPR001708">
    <property type="entry name" value="YidC/ALB3/OXA1/COX18"/>
</dbReference>
<dbReference type="HAMAP" id="MF_01810">
    <property type="entry name" value="YidC_type1"/>
    <property type="match status" value="1"/>
</dbReference>
<dbReference type="NCBIfam" id="TIGR03593">
    <property type="entry name" value="yidC_nterm"/>
    <property type="match status" value="1"/>
</dbReference>
<feature type="region of interest" description="Disordered" evidence="13">
    <location>
        <begin position="30"/>
        <end position="81"/>
    </location>
</feature>
<evidence type="ECO:0000259" key="16">
    <source>
        <dbReference type="Pfam" id="PF14849"/>
    </source>
</evidence>
<evidence type="ECO:0000256" key="4">
    <source>
        <dbReference type="ARBA" id="ARBA00022448"/>
    </source>
</evidence>
<feature type="compositionally biased region" description="Low complexity" evidence="13">
    <location>
        <begin position="64"/>
        <end position="81"/>
    </location>
</feature>
<dbReference type="NCBIfam" id="TIGR03592">
    <property type="entry name" value="yidC_oxa1_cterm"/>
    <property type="match status" value="1"/>
</dbReference>
<evidence type="ECO:0000256" key="8">
    <source>
        <dbReference type="ARBA" id="ARBA00022989"/>
    </source>
</evidence>
<dbReference type="EMBL" id="LAZR01013371">
    <property type="protein sequence ID" value="KKM22275.1"/>
    <property type="molecule type" value="Genomic_DNA"/>
</dbReference>
<dbReference type="GO" id="GO:0051205">
    <property type="term" value="P:protein insertion into membrane"/>
    <property type="evidence" value="ECO:0007669"/>
    <property type="project" value="TreeGrafter"/>
</dbReference>
<evidence type="ECO:0000256" key="11">
    <source>
        <dbReference type="ARBA" id="ARBA00033245"/>
    </source>
</evidence>
<keyword evidence="4" id="KW-0813">Transport</keyword>
<dbReference type="AlphaFoldDB" id="A0A0F9L3G9"/>
<feature type="transmembrane region" description="Helical" evidence="14">
    <location>
        <begin position="317"/>
        <end position="337"/>
    </location>
</feature>
<evidence type="ECO:0000256" key="7">
    <source>
        <dbReference type="ARBA" id="ARBA00022927"/>
    </source>
</evidence>
<feature type="transmembrane region" description="Helical" evidence="14">
    <location>
        <begin position="418"/>
        <end position="439"/>
    </location>
</feature>
<dbReference type="PRINTS" id="PR01900">
    <property type="entry name" value="YIDCPROTEIN"/>
</dbReference>
<comment type="similarity">
    <text evidence="2">Belongs to the OXA1/ALB3/YidC family. Type 1 subfamily.</text>
</comment>
<feature type="transmembrane region" description="Helical" evidence="14">
    <location>
        <begin position="349"/>
        <end position="368"/>
    </location>
</feature>
<dbReference type="InterPro" id="IPR019998">
    <property type="entry name" value="Membr_insert_YidC"/>
</dbReference>
<evidence type="ECO:0000256" key="3">
    <source>
        <dbReference type="ARBA" id="ARBA00015325"/>
    </source>
</evidence>
<dbReference type="InterPro" id="IPR028055">
    <property type="entry name" value="YidC/Oxa/ALB_C"/>
</dbReference>
<comment type="caution">
    <text evidence="17">The sequence shown here is derived from an EMBL/GenBank/DDBJ whole genome shotgun (WGS) entry which is preliminary data.</text>
</comment>
<evidence type="ECO:0000256" key="2">
    <source>
        <dbReference type="ARBA" id="ARBA00010527"/>
    </source>
</evidence>
<feature type="compositionally biased region" description="Basic and acidic residues" evidence="13">
    <location>
        <begin position="49"/>
        <end position="58"/>
    </location>
</feature>
<evidence type="ECO:0000256" key="10">
    <source>
        <dbReference type="ARBA" id="ARBA00023186"/>
    </source>
</evidence>
<dbReference type="GO" id="GO:0015031">
    <property type="term" value="P:protein transport"/>
    <property type="evidence" value="ECO:0007669"/>
    <property type="project" value="UniProtKB-KW"/>
</dbReference>
<keyword evidence="6 14" id="KW-0812">Transmembrane</keyword>
<evidence type="ECO:0000313" key="17">
    <source>
        <dbReference type="EMBL" id="KKM22275.1"/>
    </source>
</evidence>
<keyword evidence="7" id="KW-0653">Protein transport</keyword>
<dbReference type="InterPro" id="IPR047196">
    <property type="entry name" value="YidC_ALB_C"/>
</dbReference>
<feature type="domain" description="Membrane insertase YidC/Oxa/ALB C-terminal" evidence="15">
    <location>
        <begin position="349"/>
        <end position="527"/>
    </location>
</feature>
<dbReference type="GO" id="GO:0005886">
    <property type="term" value="C:plasma membrane"/>
    <property type="evidence" value="ECO:0007669"/>
    <property type="project" value="UniProtKB-SubCell"/>
</dbReference>
<evidence type="ECO:0000256" key="6">
    <source>
        <dbReference type="ARBA" id="ARBA00022692"/>
    </source>
</evidence>